<comment type="caution">
    <text evidence="3">The sequence shown here is derived from an EMBL/GenBank/DDBJ whole genome shotgun (WGS) entry which is preliminary data.</text>
</comment>
<dbReference type="InterPro" id="IPR046112">
    <property type="entry name" value="DUF6049"/>
</dbReference>
<name>A0ABN2YB35_9ACTN</name>
<keyword evidence="2" id="KW-0812">Transmembrane</keyword>
<sequence>MAELAHSTGSPGHPARPRAHRRLLAALLFVALLLPAALVQLPAAGEARAQPSGSRSVNVSVEYLDPSVPSGGDDLTVSGKVTNRTDAKITDPHVALRLSGPLTTRSAVTDATKRTGWLSEFDGAEIDGPGTQELKSLAPGMSREFSITIPVDRLPLGTSGVYQLAVSLNGTSADVGYEQVLGIEHTFLPWQPDDLSTKTRLTFVWPLIATPQLTARTEPDEEQTPVLASDGLLEQMEPGGRLQQLVALGGELPVTWVVDPDLLVTAAVMADSYNVTTEDGESVPGKGQETARRWLADLQNAVKGREVVALPFGDPDLASIAHRGRKVAGTLDQLGDATALSRTTVESILNTEPETDVAWPAEGAIDRRVVGVAGAAGAQWILARSDSMSESGLPYTPTAARPIGGGQTAVVADAQLSRTFEGDMSRAETYSLAIQEFLAQTLVTTLQQPNMQRSIVVAPQRTPKLGQAQAMAAAISDLDTSTWMTPLNLSSAAVESPDPAANRSVPGTGAYPKRLRKQEIPREAFDRILATRQQLDNFSDILDNSLRVTVPFGNALLREMSTQWRGRKGEAESFRRGVQDYLADITSQVQLIDKSDLTLSGNSGTIPVTVQNNLVQNVRGLELRLTSDVPSRLRIEQGTRSIEVAGGHSTSVKFEASARASGPVDVTAQLYTADGKPFGEKKTFQIQVTSITSTVLLVIGAGILLLVLAGVRMYTQRKRAARTADTDGGTDDPDGAGDPADTADPAEAGSDGDTGEADQKAPGTRLTEGDHGDDTDTESGARSGASERVER</sequence>
<evidence type="ECO:0000256" key="1">
    <source>
        <dbReference type="SAM" id="MobiDB-lite"/>
    </source>
</evidence>
<feature type="region of interest" description="Disordered" evidence="1">
    <location>
        <begin position="720"/>
        <end position="791"/>
    </location>
</feature>
<reference evidence="3 4" key="1">
    <citation type="journal article" date="2019" name="Int. J. Syst. Evol. Microbiol.">
        <title>The Global Catalogue of Microorganisms (GCM) 10K type strain sequencing project: providing services to taxonomists for standard genome sequencing and annotation.</title>
        <authorList>
            <consortium name="The Broad Institute Genomics Platform"/>
            <consortium name="The Broad Institute Genome Sequencing Center for Infectious Disease"/>
            <person name="Wu L."/>
            <person name="Ma J."/>
        </authorList>
    </citation>
    <scope>NUCLEOTIDE SEQUENCE [LARGE SCALE GENOMIC DNA]</scope>
    <source>
        <strain evidence="3 4">JCM 15481</strain>
    </source>
</reference>
<keyword evidence="2" id="KW-1133">Transmembrane helix</keyword>
<evidence type="ECO:0000313" key="3">
    <source>
        <dbReference type="EMBL" id="GAA2123730.1"/>
    </source>
</evidence>
<feature type="compositionally biased region" description="Low complexity" evidence="1">
    <location>
        <begin position="736"/>
        <end position="749"/>
    </location>
</feature>
<protein>
    <submittedName>
        <fullName evidence="3">DUF6049 family protein</fullName>
    </submittedName>
</protein>
<dbReference type="Proteomes" id="UP001500443">
    <property type="component" value="Unassembled WGS sequence"/>
</dbReference>
<gene>
    <name evidence="3" type="ORF">GCM10009802_28270</name>
</gene>
<evidence type="ECO:0000313" key="4">
    <source>
        <dbReference type="Proteomes" id="UP001500443"/>
    </source>
</evidence>
<dbReference type="Pfam" id="PF19516">
    <property type="entry name" value="DUF6049"/>
    <property type="match status" value="1"/>
</dbReference>
<accession>A0ABN2YB35</accession>
<proteinExistence type="predicted"/>
<keyword evidence="4" id="KW-1185">Reference proteome</keyword>
<feature type="transmembrane region" description="Helical" evidence="2">
    <location>
        <begin position="691"/>
        <end position="711"/>
    </location>
</feature>
<evidence type="ECO:0000256" key="2">
    <source>
        <dbReference type="SAM" id="Phobius"/>
    </source>
</evidence>
<keyword evidence="2" id="KW-0472">Membrane</keyword>
<organism evidence="3 4">
    <name type="scientific">Streptomyces synnematoformans</name>
    <dbReference type="NCBI Taxonomy" id="415721"/>
    <lineage>
        <taxon>Bacteria</taxon>
        <taxon>Bacillati</taxon>
        <taxon>Actinomycetota</taxon>
        <taxon>Actinomycetes</taxon>
        <taxon>Kitasatosporales</taxon>
        <taxon>Streptomycetaceae</taxon>
        <taxon>Streptomyces</taxon>
    </lineage>
</organism>
<dbReference type="RefSeq" id="WP_344290366.1">
    <property type="nucleotide sequence ID" value="NZ_BAAAPF010000075.1"/>
</dbReference>
<dbReference type="EMBL" id="BAAAPF010000075">
    <property type="protein sequence ID" value="GAA2123730.1"/>
    <property type="molecule type" value="Genomic_DNA"/>
</dbReference>